<keyword evidence="3" id="KW-0732">Signal</keyword>
<keyword evidence="2" id="KW-1133">Transmembrane helix</keyword>
<evidence type="ECO:0000313" key="5">
    <source>
        <dbReference type="Proteomes" id="UP000800093"/>
    </source>
</evidence>
<evidence type="ECO:0000313" key="4">
    <source>
        <dbReference type="EMBL" id="KAF2263306.1"/>
    </source>
</evidence>
<feature type="signal peptide" evidence="3">
    <location>
        <begin position="1"/>
        <end position="25"/>
    </location>
</feature>
<proteinExistence type="predicted"/>
<keyword evidence="5" id="KW-1185">Reference proteome</keyword>
<feature type="chain" id="PRO_5040509121" evidence="3">
    <location>
        <begin position="26"/>
        <end position="382"/>
    </location>
</feature>
<evidence type="ECO:0000256" key="3">
    <source>
        <dbReference type="SAM" id="SignalP"/>
    </source>
</evidence>
<comment type="caution">
    <text evidence="4">The sequence shown here is derived from an EMBL/GenBank/DDBJ whole genome shotgun (WGS) entry which is preliminary data.</text>
</comment>
<feature type="region of interest" description="Disordered" evidence="1">
    <location>
        <begin position="268"/>
        <end position="297"/>
    </location>
</feature>
<dbReference type="EMBL" id="ML986627">
    <property type="protein sequence ID" value="KAF2263306.1"/>
    <property type="molecule type" value="Genomic_DNA"/>
</dbReference>
<evidence type="ECO:0000256" key="1">
    <source>
        <dbReference type="SAM" id="MobiDB-lite"/>
    </source>
</evidence>
<accession>A0A9P4N7Z0</accession>
<feature type="transmembrane region" description="Helical" evidence="2">
    <location>
        <begin position="300"/>
        <end position="319"/>
    </location>
</feature>
<dbReference type="Proteomes" id="UP000800093">
    <property type="component" value="Unassembled WGS sequence"/>
</dbReference>
<protein>
    <submittedName>
        <fullName evidence="4">Uncharacterized protein</fullName>
    </submittedName>
</protein>
<sequence length="382" mass="39913">MWILFRHAPVSIALLAVALVPSITAKPYPPSEDEKLALRNATQLKARDCGGGTACGYYNQLCCYNGDSCYTDANNQAQCGPVTAAATGGWVYYTSTWVETNFVTRTAVYSSFVGGPVPAAPTESCDGARSPCGSGCCDSGYYCADFASGTCQLLGGGTSGGIGTLTPSAPLRPTSSTLIIITATGSPTVTQPFETPIPTGVSPTPLPADGGGGGLSGGAIAGIVIGVILGIILLLLLCLFCCARALFDTVMAIFGLGKKRRHTHEETTYIEEHHHSGGGGRRWYGQGPARPSGPKKSGRLGNMLGIGAVLGGLALALGLKRRHDRKHDDKSTTISSDYYSGYYTSSSTVPPLLENVLFANNLLGSASSDDRRTRHTRHSSRH</sequence>
<organism evidence="4 5">
    <name type="scientific">Lojkania enalia</name>
    <dbReference type="NCBI Taxonomy" id="147567"/>
    <lineage>
        <taxon>Eukaryota</taxon>
        <taxon>Fungi</taxon>
        <taxon>Dikarya</taxon>
        <taxon>Ascomycota</taxon>
        <taxon>Pezizomycotina</taxon>
        <taxon>Dothideomycetes</taxon>
        <taxon>Pleosporomycetidae</taxon>
        <taxon>Pleosporales</taxon>
        <taxon>Pleosporales incertae sedis</taxon>
        <taxon>Lojkania</taxon>
    </lineage>
</organism>
<dbReference type="AlphaFoldDB" id="A0A9P4N7Z0"/>
<feature type="transmembrane region" description="Helical" evidence="2">
    <location>
        <begin position="223"/>
        <end position="256"/>
    </location>
</feature>
<dbReference type="PANTHER" id="PTHR16861">
    <property type="entry name" value="GLYCOPROTEIN 38"/>
    <property type="match status" value="1"/>
</dbReference>
<name>A0A9P4N7Z0_9PLEO</name>
<evidence type="ECO:0000256" key="2">
    <source>
        <dbReference type="SAM" id="Phobius"/>
    </source>
</evidence>
<dbReference type="OrthoDB" id="5425848at2759"/>
<keyword evidence="2" id="KW-0472">Membrane</keyword>
<gene>
    <name evidence="4" type="ORF">CC78DRAFT_581587</name>
</gene>
<dbReference type="PANTHER" id="PTHR16861:SF10">
    <property type="entry name" value="MID2 DOMAIN-CONTAINING PROTEIN"/>
    <property type="match status" value="1"/>
</dbReference>
<reference evidence="5" key="1">
    <citation type="journal article" date="2020" name="Stud. Mycol.">
        <title>101 Dothideomycetes genomes: A test case for predicting lifestyles and emergence of pathogens.</title>
        <authorList>
            <person name="Haridas S."/>
            <person name="Albert R."/>
            <person name="Binder M."/>
            <person name="Bloem J."/>
            <person name="LaButti K."/>
            <person name="Salamov A."/>
            <person name="Andreopoulos B."/>
            <person name="Baker S."/>
            <person name="Barry K."/>
            <person name="Bills G."/>
            <person name="Bluhm B."/>
            <person name="Cannon C."/>
            <person name="Castanera R."/>
            <person name="Culley D."/>
            <person name="Daum C."/>
            <person name="Ezra D."/>
            <person name="Gonzalez J."/>
            <person name="Henrissat B."/>
            <person name="Kuo A."/>
            <person name="Liang C."/>
            <person name="Lipzen A."/>
            <person name="Lutzoni F."/>
            <person name="Magnuson J."/>
            <person name="Mondo S."/>
            <person name="Nolan M."/>
            <person name="Ohm R."/>
            <person name="Pangilinan J."/>
            <person name="Park H.-J."/>
            <person name="Ramirez L."/>
            <person name="Alfaro M."/>
            <person name="Sun H."/>
            <person name="Tritt A."/>
            <person name="Yoshinaga Y."/>
            <person name="Zwiers L.-H."/>
            <person name="Turgeon B."/>
            <person name="Goodwin S."/>
            <person name="Spatafora J."/>
            <person name="Crous P."/>
            <person name="Grigoriev I."/>
        </authorList>
    </citation>
    <scope>NUCLEOTIDE SEQUENCE [LARGE SCALE GENOMIC DNA]</scope>
    <source>
        <strain evidence="5">CBS 304.66</strain>
    </source>
</reference>
<keyword evidence="2" id="KW-0812">Transmembrane</keyword>